<dbReference type="CDD" id="cd19138">
    <property type="entry name" value="AKR_YeaE"/>
    <property type="match status" value="1"/>
</dbReference>
<sequence>MEQSVILPSGEKVPALGQGTWHMGERSAERKDEVAALKAGLDEGLSLIDTAEMYGDGGAERVVADAIAGRREEVFLVSKVFPWNASRKGVISACERSLRRLGTDHLDLYLLHWRGGEPLAETVAGFQDLQRGGKIRYWGVSNLDADDMRELHKVPGGEGCATNQLLYHLNERGIEWDTLPLLRGSGIPVMAYCPLGQGNLLKNRRLEQFAERYGMTAAQAALAWLLDQGDIMVIPKTRSPQRVAENRGALEISFSEEQRAELNDVFPPPQGPRPLAIV</sequence>
<dbReference type="PANTHER" id="PTHR43638">
    <property type="entry name" value="OXIDOREDUCTASE, ALDO/KETO REDUCTASE FAMILY PROTEIN"/>
    <property type="match status" value="1"/>
</dbReference>
<dbReference type="KEGG" id="hhk:HH1059_11820"/>
<organism evidence="5 6">
    <name type="scientific">Halorhodospira halochloris</name>
    <name type="common">Ectothiorhodospira halochloris</name>
    <dbReference type="NCBI Taxonomy" id="1052"/>
    <lineage>
        <taxon>Bacteria</taxon>
        <taxon>Pseudomonadati</taxon>
        <taxon>Pseudomonadota</taxon>
        <taxon>Gammaproteobacteria</taxon>
        <taxon>Chromatiales</taxon>
        <taxon>Ectothiorhodospiraceae</taxon>
        <taxon>Halorhodospira</taxon>
    </lineage>
</organism>
<keyword evidence="6" id="KW-1185">Reference proteome</keyword>
<gene>
    <name evidence="5" type="ORF">HH1059_11820</name>
</gene>
<feature type="domain" description="NADP-dependent oxidoreductase" evidence="4">
    <location>
        <begin position="16"/>
        <end position="264"/>
    </location>
</feature>
<dbReference type="PIRSF" id="PIRSF000097">
    <property type="entry name" value="AKR"/>
    <property type="match status" value="1"/>
</dbReference>
<dbReference type="SUPFAM" id="SSF51430">
    <property type="entry name" value="NAD(P)-linked oxidoreductase"/>
    <property type="match status" value="1"/>
</dbReference>
<dbReference type="OrthoDB" id="9772407at2"/>
<protein>
    <submittedName>
        <fullName evidence="5">Oxidoreductase</fullName>
    </submittedName>
</protein>
<reference evidence="5" key="1">
    <citation type="submission" date="2016-02" db="EMBL/GenBank/DDBJ databases">
        <title>Halorhodospira halochloris DSM-1059 complete genome, version 2.</title>
        <authorList>
            <person name="Tsukatani Y."/>
        </authorList>
    </citation>
    <scope>NUCLEOTIDE SEQUENCE</scope>
    <source>
        <strain evidence="5">DSM 1059</strain>
    </source>
</reference>
<dbReference type="InterPro" id="IPR036812">
    <property type="entry name" value="NAD(P)_OxRdtase_dom_sf"/>
</dbReference>
<dbReference type="PANTHER" id="PTHR43638:SF3">
    <property type="entry name" value="ALDEHYDE REDUCTASE"/>
    <property type="match status" value="1"/>
</dbReference>
<dbReference type="InterPro" id="IPR020471">
    <property type="entry name" value="AKR"/>
</dbReference>
<dbReference type="PRINTS" id="PR00069">
    <property type="entry name" value="ALDKETRDTASE"/>
</dbReference>
<name>A0A0X8X9E5_HALHR</name>
<evidence type="ECO:0000256" key="1">
    <source>
        <dbReference type="PIRSR" id="PIRSR000097-1"/>
    </source>
</evidence>
<feature type="site" description="Lowers pKa of active site Tyr" evidence="3">
    <location>
        <position position="79"/>
    </location>
</feature>
<evidence type="ECO:0000313" key="5">
    <source>
        <dbReference type="EMBL" id="BAU57875.1"/>
    </source>
</evidence>
<dbReference type="Proteomes" id="UP000218890">
    <property type="component" value="Chromosome"/>
</dbReference>
<accession>A0A0X8X9E5</accession>
<evidence type="ECO:0000313" key="6">
    <source>
        <dbReference type="Proteomes" id="UP000218890"/>
    </source>
</evidence>
<feature type="binding site" evidence="2">
    <location>
        <position position="112"/>
    </location>
    <ligand>
        <name>substrate</name>
    </ligand>
</feature>
<feature type="active site" description="Proton donor" evidence="1">
    <location>
        <position position="54"/>
    </location>
</feature>
<dbReference type="AlphaFoldDB" id="A0A0X8X9E5"/>
<dbReference type="EMBL" id="AP017372">
    <property type="protein sequence ID" value="BAU57875.1"/>
    <property type="molecule type" value="Genomic_DNA"/>
</dbReference>
<evidence type="ECO:0000259" key="4">
    <source>
        <dbReference type="Pfam" id="PF00248"/>
    </source>
</evidence>
<evidence type="ECO:0000256" key="3">
    <source>
        <dbReference type="PIRSR" id="PIRSR000097-3"/>
    </source>
</evidence>
<evidence type="ECO:0000256" key="2">
    <source>
        <dbReference type="PIRSR" id="PIRSR000097-2"/>
    </source>
</evidence>
<dbReference type="GO" id="GO:0016491">
    <property type="term" value="F:oxidoreductase activity"/>
    <property type="evidence" value="ECO:0007669"/>
    <property type="project" value="InterPro"/>
</dbReference>
<proteinExistence type="predicted"/>
<dbReference type="InterPro" id="IPR023210">
    <property type="entry name" value="NADP_OxRdtase_dom"/>
</dbReference>
<dbReference type="Gene3D" id="3.20.20.100">
    <property type="entry name" value="NADP-dependent oxidoreductase domain"/>
    <property type="match status" value="1"/>
</dbReference>
<dbReference type="RefSeq" id="WP_096409213.1">
    <property type="nucleotide sequence ID" value="NZ_AP017372.2"/>
</dbReference>
<dbReference type="Pfam" id="PF00248">
    <property type="entry name" value="Aldo_ket_red"/>
    <property type="match status" value="1"/>
</dbReference>